<accession>A0ABR0F3V0</accession>
<evidence type="ECO:0000313" key="3">
    <source>
        <dbReference type="Proteomes" id="UP001305779"/>
    </source>
</evidence>
<evidence type="ECO:0000313" key="2">
    <source>
        <dbReference type="EMBL" id="KAK4508372.1"/>
    </source>
</evidence>
<organism evidence="2 3">
    <name type="scientific">Zasmidium cellare</name>
    <name type="common">Wine cellar mold</name>
    <name type="synonym">Racodium cellare</name>
    <dbReference type="NCBI Taxonomy" id="395010"/>
    <lineage>
        <taxon>Eukaryota</taxon>
        <taxon>Fungi</taxon>
        <taxon>Dikarya</taxon>
        <taxon>Ascomycota</taxon>
        <taxon>Pezizomycotina</taxon>
        <taxon>Dothideomycetes</taxon>
        <taxon>Dothideomycetidae</taxon>
        <taxon>Mycosphaerellales</taxon>
        <taxon>Mycosphaerellaceae</taxon>
        <taxon>Zasmidium</taxon>
    </lineage>
</organism>
<feature type="region of interest" description="Disordered" evidence="1">
    <location>
        <begin position="1"/>
        <end position="57"/>
    </location>
</feature>
<reference evidence="2 3" key="1">
    <citation type="journal article" date="2023" name="G3 (Bethesda)">
        <title>A chromosome-level genome assembly of Zasmidium syzygii isolated from banana leaves.</title>
        <authorList>
            <person name="van Westerhoven A.C."/>
            <person name="Mehrabi R."/>
            <person name="Talebi R."/>
            <person name="Steentjes M.B.F."/>
            <person name="Corcolon B."/>
            <person name="Chong P.A."/>
            <person name="Kema G.H.J."/>
            <person name="Seidl M.F."/>
        </authorList>
    </citation>
    <scope>NUCLEOTIDE SEQUENCE [LARGE SCALE GENOMIC DNA]</scope>
    <source>
        <strain evidence="2 3">P124</strain>
    </source>
</reference>
<dbReference type="EMBL" id="JAXOVC010000001">
    <property type="protein sequence ID" value="KAK4508372.1"/>
    <property type="molecule type" value="Genomic_DNA"/>
</dbReference>
<sequence length="119" mass="13149">MADSTNQTTDAKPLDREWLAKAGAEDEEVEEVGWKSGWDPNRAGPANPPSSDVQVDDTVYMPFDDGTGVRRTPFTVLQIGDRVDGEFTYRLRNQNTGAIYGSGEGDWVKRGLIKKENEG</sequence>
<dbReference type="Proteomes" id="UP001305779">
    <property type="component" value="Unassembled WGS sequence"/>
</dbReference>
<evidence type="ECO:0000256" key="1">
    <source>
        <dbReference type="SAM" id="MobiDB-lite"/>
    </source>
</evidence>
<proteinExistence type="predicted"/>
<protein>
    <recommendedName>
        <fullName evidence="4">Head-to-tail stopper</fullName>
    </recommendedName>
</protein>
<name>A0ABR0F3V0_ZASCE</name>
<evidence type="ECO:0008006" key="4">
    <source>
        <dbReference type="Google" id="ProtNLM"/>
    </source>
</evidence>
<gene>
    <name evidence="2" type="ORF">PRZ48_002110</name>
</gene>
<keyword evidence="3" id="KW-1185">Reference proteome</keyword>
<feature type="compositionally biased region" description="Polar residues" evidence="1">
    <location>
        <begin position="1"/>
        <end position="10"/>
    </location>
</feature>
<comment type="caution">
    <text evidence="2">The sequence shown here is derived from an EMBL/GenBank/DDBJ whole genome shotgun (WGS) entry which is preliminary data.</text>
</comment>